<protein>
    <submittedName>
        <fullName evidence="1">Uncharacterized protein</fullName>
    </submittedName>
</protein>
<name>A0AA39H8R5_9BILA</name>
<organism evidence="1 2">
    <name type="scientific">Steinernema hermaphroditum</name>
    <dbReference type="NCBI Taxonomy" id="289476"/>
    <lineage>
        <taxon>Eukaryota</taxon>
        <taxon>Metazoa</taxon>
        <taxon>Ecdysozoa</taxon>
        <taxon>Nematoda</taxon>
        <taxon>Chromadorea</taxon>
        <taxon>Rhabditida</taxon>
        <taxon>Tylenchina</taxon>
        <taxon>Panagrolaimomorpha</taxon>
        <taxon>Strongyloidoidea</taxon>
        <taxon>Steinernematidae</taxon>
        <taxon>Steinernema</taxon>
    </lineage>
</organism>
<evidence type="ECO:0000313" key="1">
    <source>
        <dbReference type="EMBL" id="KAK0401332.1"/>
    </source>
</evidence>
<evidence type="ECO:0000313" key="2">
    <source>
        <dbReference type="Proteomes" id="UP001175271"/>
    </source>
</evidence>
<reference evidence="1" key="1">
    <citation type="submission" date="2023-06" db="EMBL/GenBank/DDBJ databases">
        <title>Genomic analysis of the entomopathogenic nematode Steinernema hermaphroditum.</title>
        <authorList>
            <person name="Schwarz E.M."/>
            <person name="Heppert J.K."/>
            <person name="Baniya A."/>
            <person name="Schwartz H.T."/>
            <person name="Tan C.-H."/>
            <person name="Antoshechkin I."/>
            <person name="Sternberg P.W."/>
            <person name="Goodrich-Blair H."/>
            <person name="Dillman A.R."/>
        </authorList>
    </citation>
    <scope>NUCLEOTIDE SEQUENCE</scope>
    <source>
        <strain evidence="1">PS9179</strain>
        <tissue evidence="1">Whole animal</tissue>
    </source>
</reference>
<dbReference type="Proteomes" id="UP001175271">
    <property type="component" value="Unassembled WGS sequence"/>
</dbReference>
<proteinExistence type="predicted"/>
<gene>
    <name evidence="1" type="ORF">QR680_015721</name>
</gene>
<keyword evidence="2" id="KW-1185">Reference proteome</keyword>
<accession>A0AA39H8R5</accession>
<sequence>MTHTMGCDSLSAVCISHFGVARGHRCGGDSGGRRSKMMRQARLLPRSTPEASRFSFDFSRAEPTSREGAAPDLIAAKFSRLTGRRAWLRNQASADFSLILTRIRLIDMPKKHRILSSASKG</sequence>
<comment type="caution">
    <text evidence="1">The sequence shown here is derived from an EMBL/GenBank/DDBJ whole genome shotgun (WGS) entry which is preliminary data.</text>
</comment>
<dbReference type="AlphaFoldDB" id="A0AA39H8R5"/>
<dbReference type="EMBL" id="JAUCMV010000004">
    <property type="protein sequence ID" value="KAK0401332.1"/>
    <property type="molecule type" value="Genomic_DNA"/>
</dbReference>